<keyword evidence="2" id="KW-1185">Reference proteome</keyword>
<name>A0A7W2IT57_9VIBR</name>
<sequence length="228" mass="25952">MHLEQFDAIYQRAAERKGGEAQLELLLSTPLCKDDIAAISDDRWLSAFSMKVFQSGMSWKVVRNKWPNFEELFFGFKIGPLLMLSDEHWEMKSTDKRIIRHHSKVMSIAANAQMIYEAGIEHGSFGKMVANWPAEDITGLWLYLKKHGQRLGGNTGPYSLRQMGVDTFILSSDVEAYLRSYNVIEGGRDTKRSLAQCNQAFAHWQQQSGRCLTHISQIIAFSCGDNRV</sequence>
<dbReference type="Proteomes" id="UP000571701">
    <property type="component" value="Unassembled WGS sequence"/>
</dbReference>
<dbReference type="InterPro" id="IPR005019">
    <property type="entry name" value="Adenine_glyco"/>
</dbReference>
<dbReference type="AlphaFoldDB" id="A0A7W2IT57"/>
<protein>
    <submittedName>
        <fullName evidence="1">DNA-3-methyladenine glycosylase I</fullName>
    </submittedName>
</protein>
<evidence type="ECO:0000313" key="2">
    <source>
        <dbReference type="Proteomes" id="UP000571701"/>
    </source>
</evidence>
<reference evidence="1 2" key="1">
    <citation type="submission" date="2020-07" db="EMBL/GenBank/DDBJ databases">
        <title>Vibrio marinisediminis sp. nov., isolated from marine sediment.</title>
        <authorList>
            <person name="Ji X."/>
        </authorList>
    </citation>
    <scope>NUCLEOTIDE SEQUENCE [LARGE SCALE GENOMIC DNA]</scope>
    <source>
        <strain evidence="1 2">404</strain>
    </source>
</reference>
<dbReference type="InterPro" id="IPR011257">
    <property type="entry name" value="DNA_glycosylase"/>
</dbReference>
<dbReference type="RefSeq" id="WP_182107196.1">
    <property type="nucleotide sequence ID" value="NZ_JACFYF010000002.1"/>
</dbReference>
<dbReference type="Pfam" id="PF03352">
    <property type="entry name" value="Adenine_glyco"/>
    <property type="match status" value="1"/>
</dbReference>
<organism evidence="1 2">
    <name type="scientific">Vibrio marinisediminis</name>
    <dbReference type="NCBI Taxonomy" id="2758441"/>
    <lineage>
        <taxon>Bacteria</taxon>
        <taxon>Pseudomonadati</taxon>
        <taxon>Pseudomonadota</taxon>
        <taxon>Gammaproteobacteria</taxon>
        <taxon>Vibrionales</taxon>
        <taxon>Vibrionaceae</taxon>
        <taxon>Vibrio</taxon>
    </lineage>
</organism>
<dbReference type="PANTHER" id="PTHR30037">
    <property type="entry name" value="DNA-3-METHYLADENINE GLYCOSYLASE 1"/>
    <property type="match status" value="1"/>
</dbReference>
<evidence type="ECO:0000313" key="1">
    <source>
        <dbReference type="EMBL" id="MBA5761677.1"/>
    </source>
</evidence>
<accession>A0A7W2IT57</accession>
<comment type="caution">
    <text evidence="1">The sequence shown here is derived from an EMBL/GenBank/DDBJ whole genome shotgun (WGS) entry which is preliminary data.</text>
</comment>
<dbReference type="InterPro" id="IPR052891">
    <property type="entry name" value="DNA-3mA_glycosylase"/>
</dbReference>
<dbReference type="SUPFAM" id="SSF48150">
    <property type="entry name" value="DNA-glycosylase"/>
    <property type="match status" value="1"/>
</dbReference>
<dbReference type="GO" id="GO:0006284">
    <property type="term" value="P:base-excision repair"/>
    <property type="evidence" value="ECO:0007669"/>
    <property type="project" value="InterPro"/>
</dbReference>
<proteinExistence type="predicted"/>
<dbReference type="GO" id="GO:0008725">
    <property type="term" value="F:DNA-3-methyladenine glycosylase activity"/>
    <property type="evidence" value="ECO:0007669"/>
    <property type="project" value="InterPro"/>
</dbReference>
<dbReference type="Gene3D" id="1.10.340.30">
    <property type="entry name" value="Hypothetical protein, domain 2"/>
    <property type="match status" value="1"/>
</dbReference>
<gene>
    <name evidence="1" type="ORF">H2O73_04890</name>
</gene>
<dbReference type="EMBL" id="JACFYF010000002">
    <property type="protein sequence ID" value="MBA5761677.1"/>
    <property type="molecule type" value="Genomic_DNA"/>
</dbReference>
<dbReference type="PANTHER" id="PTHR30037:SF3">
    <property type="entry name" value="BLR0857 PROTEIN"/>
    <property type="match status" value="1"/>
</dbReference>